<dbReference type="SMART" id="SM00479">
    <property type="entry name" value="EXOIII"/>
    <property type="match status" value="1"/>
</dbReference>
<dbReference type="CDD" id="cd06127">
    <property type="entry name" value="DEDDh"/>
    <property type="match status" value="1"/>
</dbReference>
<sequence>MTSQLDFFAPASARLPQAERGRKAGGRETTQKTATDDETLAGYLESTGNYRVLRRLQPRAVVDRPRPEFPRQGVILDTETTGLDHRTDEIIEIGVITFTFDDNGAIGDVTGIYGGLRQPAIAIPEEITRLTGITDEMVAGQSIDMARLTSLVADADLIVAHNAGFDRPFCETFSPIFRDKAWACSVSEIDWRVRGFEGNKLGYLIGQSGYFHDGHRAVDDCFALLEVLEQTRPGQSSTPFAELREASQRSRVRLYAENSPFDMKDHLKKRGYRWSDGSDGRPKSWWVELPEEKLDEELHFLRTEIYRWDADPTVKYLTAFDRFKAG</sequence>
<name>A0A1S7QZR3_AGRTU</name>
<dbReference type="InterPro" id="IPR036397">
    <property type="entry name" value="RNaseH_sf"/>
</dbReference>
<dbReference type="FunFam" id="3.30.420.10:FF:000045">
    <property type="entry name" value="3'-5' exonuclease DinG"/>
    <property type="match status" value="1"/>
</dbReference>
<dbReference type="Gene3D" id="3.30.420.10">
    <property type="entry name" value="Ribonuclease H-like superfamily/Ribonuclease H"/>
    <property type="match status" value="1"/>
</dbReference>
<dbReference type="GO" id="GO:0045004">
    <property type="term" value="P:DNA replication proofreading"/>
    <property type="evidence" value="ECO:0007669"/>
    <property type="project" value="TreeGrafter"/>
</dbReference>
<dbReference type="RefSeq" id="WP_003508211.1">
    <property type="nucleotide sequence ID" value="NZ_LT009731.1"/>
</dbReference>
<dbReference type="InterPro" id="IPR012337">
    <property type="entry name" value="RNaseH-like_sf"/>
</dbReference>
<reference evidence="5 6" key="1">
    <citation type="submission" date="2016-01" db="EMBL/GenBank/DDBJ databases">
        <authorList>
            <person name="Oliw E.H."/>
        </authorList>
    </citation>
    <scope>NUCLEOTIDE SEQUENCE [LARGE SCALE GENOMIC DNA]</scope>
    <source>
        <strain evidence="5 6">Kerr 14</strain>
    </source>
</reference>
<dbReference type="PANTHER" id="PTHR30231:SF37">
    <property type="entry name" value="EXODEOXYRIBONUCLEASE 10"/>
    <property type="match status" value="1"/>
</dbReference>
<gene>
    <name evidence="5" type="ORF">AGR4C_Lc10123</name>
</gene>
<dbReference type="Pfam" id="PF00929">
    <property type="entry name" value="RNase_T"/>
    <property type="match status" value="1"/>
</dbReference>
<evidence type="ECO:0000256" key="3">
    <source>
        <dbReference type="SAM" id="MobiDB-lite"/>
    </source>
</evidence>
<dbReference type="EMBL" id="FBWC01000019">
    <property type="protein sequence ID" value="CUX44661.1"/>
    <property type="molecule type" value="Genomic_DNA"/>
</dbReference>
<evidence type="ECO:0000313" key="6">
    <source>
        <dbReference type="Proteomes" id="UP000191897"/>
    </source>
</evidence>
<dbReference type="SUPFAM" id="SSF53098">
    <property type="entry name" value="Ribonuclease H-like"/>
    <property type="match status" value="1"/>
</dbReference>
<evidence type="ECO:0000313" key="5">
    <source>
        <dbReference type="EMBL" id="CUX44661.1"/>
    </source>
</evidence>
<comment type="function">
    <text evidence="1">DNA polymerase III is a complex, multichain enzyme responsible for most of the replicative synthesis in bacteria. The epsilon subunit contain the editing function and is a proofreading 3'-5' exonuclease.</text>
</comment>
<protein>
    <submittedName>
        <fullName evidence="5">DNA polymerase III subunit epsilon</fullName>
    </submittedName>
</protein>
<comment type="subunit">
    <text evidence="2">DNA polymerase III contains a core (composed of alpha, epsilon and theta chains) that associates with a tau subunit. This core dimerizes to form the POLIII' complex. PolIII' associates with the gamma complex (composed of gamma, delta, delta', psi and chi chains) and with the beta chain to form the complete DNA polymerase III complex.</text>
</comment>
<feature type="region of interest" description="Disordered" evidence="3">
    <location>
        <begin position="1"/>
        <end position="36"/>
    </location>
</feature>
<dbReference type="GO" id="GO:0003676">
    <property type="term" value="F:nucleic acid binding"/>
    <property type="evidence" value="ECO:0007669"/>
    <property type="project" value="InterPro"/>
</dbReference>
<feature type="domain" description="Exonuclease" evidence="4">
    <location>
        <begin position="72"/>
        <end position="237"/>
    </location>
</feature>
<dbReference type="NCBIfam" id="NF006615">
    <property type="entry name" value="PRK09182.1"/>
    <property type="match status" value="1"/>
</dbReference>
<dbReference type="Proteomes" id="UP000191897">
    <property type="component" value="Unassembled WGS sequence"/>
</dbReference>
<feature type="compositionally biased region" description="Basic and acidic residues" evidence="3">
    <location>
        <begin position="17"/>
        <end position="30"/>
    </location>
</feature>
<dbReference type="GO" id="GO:0008408">
    <property type="term" value="F:3'-5' exonuclease activity"/>
    <property type="evidence" value="ECO:0007669"/>
    <property type="project" value="TreeGrafter"/>
</dbReference>
<accession>A0A1S7QZR3</accession>
<evidence type="ECO:0000256" key="2">
    <source>
        <dbReference type="ARBA" id="ARBA00026073"/>
    </source>
</evidence>
<evidence type="ECO:0000256" key="1">
    <source>
        <dbReference type="ARBA" id="ARBA00025483"/>
    </source>
</evidence>
<dbReference type="GO" id="GO:0005829">
    <property type="term" value="C:cytosol"/>
    <property type="evidence" value="ECO:0007669"/>
    <property type="project" value="TreeGrafter"/>
</dbReference>
<organism evidence="5 6">
    <name type="scientific">Agrobacterium tumefaciens str. Kerr 14</name>
    <dbReference type="NCBI Taxonomy" id="1183424"/>
    <lineage>
        <taxon>Bacteria</taxon>
        <taxon>Pseudomonadati</taxon>
        <taxon>Pseudomonadota</taxon>
        <taxon>Alphaproteobacteria</taxon>
        <taxon>Hyphomicrobiales</taxon>
        <taxon>Rhizobiaceae</taxon>
        <taxon>Rhizobium/Agrobacterium group</taxon>
        <taxon>Agrobacterium</taxon>
        <taxon>Agrobacterium tumefaciens complex</taxon>
    </lineage>
</organism>
<dbReference type="AlphaFoldDB" id="A0A1S7QZR3"/>
<dbReference type="InterPro" id="IPR013520">
    <property type="entry name" value="Ribonucl_H"/>
</dbReference>
<dbReference type="PANTHER" id="PTHR30231">
    <property type="entry name" value="DNA POLYMERASE III SUBUNIT EPSILON"/>
    <property type="match status" value="1"/>
</dbReference>
<proteinExistence type="predicted"/>
<evidence type="ECO:0000259" key="4">
    <source>
        <dbReference type="SMART" id="SM00479"/>
    </source>
</evidence>